<dbReference type="SUPFAM" id="SSF46626">
    <property type="entry name" value="Cytochrome c"/>
    <property type="match status" value="1"/>
</dbReference>
<keyword evidence="1 4" id="KW-0349">Heme</keyword>
<keyword evidence="2 4" id="KW-0479">Metal-binding</keyword>
<dbReference type="Proteomes" id="UP000664731">
    <property type="component" value="Unassembled WGS sequence"/>
</dbReference>
<dbReference type="EMBL" id="JAFNME010000007">
    <property type="protein sequence ID" value="MBO1249186.1"/>
    <property type="molecule type" value="Genomic_DNA"/>
</dbReference>
<feature type="signal peptide" evidence="5">
    <location>
        <begin position="1"/>
        <end position="25"/>
    </location>
</feature>
<dbReference type="CDD" id="cd20777">
    <property type="entry name" value="8prop_heme-binding_NirN"/>
    <property type="match status" value="1"/>
</dbReference>
<dbReference type="Pfam" id="PF02239">
    <property type="entry name" value="Cytochrom_D1"/>
    <property type="match status" value="2"/>
</dbReference>
<dbReference type="GO" id="GO:0046872">
    <property type="term" value="F:metal ion binding"/>
    <property type="evidence" value="ECO:0007669"/>
    <property type="project" value="UniProtKB-KW"/>
</dbReference>
<evidence type="ECO:0000256" key="2">
    <source>
        <dbReference type="ARBA" id="ARBA00022723"/>
    </source>
</evidence>
<dbReference type="PANTHER" id="PTHR47197:SF3">
    <property type="entry name" value="DIHYDRO-HEME D1 DEHYDROGENASE"/>
    <property type="match status" value="1"/>
</dbReference>
<proteinExistence type="predicted"/>
<keyword evidence="3 4" id="KW-0408">Iron</keyword>
<evidence type="ECO:0000313" key="8">
    <source>
        <dbReference type="Proteomes" id="UP000664731"/>
    </source>
</evidence>
<dbReference type="RefSeq" id="WP_207574730.1">
    <property type="nucleotide sequence ID" value="NZ_JAFNME010000007.1"/>
</dbReference>
<dbReference type="AlphaFoldDB" id="A0A939GXL0"/>
<dbReference type="InterPro" id="IPR011048">
    <property type="entry name" value="Haem_d1_sf"/>
</dbReference>
<name>A0A939GXL0_9BURK</name>
<dbReference type="InterPro" id="IPR036909">
    <property type="entry name" value="Cyt_c-like_dom_sf"/>
</dbReference>
<dbReference type="Gene3D" id="2.140.10.20">
    <property type="entry name" value="C-terminal (heme d1) domain of cytochrome cd1-nitrite reductase"/>
    <property type="match status" value="1"/>
</dbReference>
<dbReference type="InterPro" id="IPR051200">
    <property type="entry name" value="Host-pathogen_enzymatic-act"/>
</dbReference>
<comment type="caution">
    <text evidence="7">The sequence shown here is derived from an EMBL/GenBank/DDBJ whole genome shotgun (WGS) entry which is preliminary data.</text>
</comment>
<evidence type="ECO:0000256" key="1">
    <source>
        <dbReference type="ARBA" id="ARBA00022617"/>
    </source>
</evidence>
<dbReference type="PROSITE" id="PS51007">
    <property type="entry name" value="CYTC"/>
    <property type="match status" value="1"/>
</dbReference>
<dbReference type="PANTHER" id="PTHR47197">
    <property type="entry name" value="PROTEIN NIRF"/>
    <property type="match status" value="1"/>
</dbReference>
<evidence type="ECO:0000256" key="3">
    <source>
        <dbReference type="ARBA" id="ARBA00023004"/>
    </source>
</evidence>
<dbReference type="InterPro" id="IPR003143">
    <property type="entry name" value="Cyt_cd1_C_sf"/>
</dbReference>
<feature type="domain" description="Cytochrome c" evidence="6">
    <location>
        <begin position="34"/>
        <end position="112"/>
    </location>
</feature>
<evidence type="ECO:0000313" key="7">
    <source>
        <dbReference type="EMBL" id="MBO1249186.1"/>
    </source>
</evidence>
<dbReference type="GO" id="GO:0020037">
    <property type="term" value="F:heme binding"/>
    <property type="evidence" value="ECO:0007669"/>
    <property type="project" value="InterPro"/>
</dbReference>
<dbReference type="Gene3D" id="1.10.760.10">
    <property type="entry name" value="Cytochrome c-like domain"/>
    <property type="match status" value="1"/>
</dbReference>
<feature type="chain" id="PRO_5037644234" evidence="5">
    <location>
        <begin position="26"/>
        <end position="535"/>
    </location>
</feature>
<keyword evidence="5" id="KW-0732">Signal</keyword>
<sequence length="535" mass="58935">MHNILQKYPTIISAACFFFASNVFAQTLPTAPTPPSINAAALYQQHCASCHGEQRTGLMGPALLPESLERTRAPEVLRVIKEGRQATQMMGFGDLLSGAEIQALADWIRTPVVPAPRWTAADITASRIATPLPAGTPNTPLWQADPMNLFVVVEGGDHHISLLDGDKFEVIKRFPSRFALHGGPKFTQDGRYVFFGSRDGWITKYDLYRLQVVAEVRAGLNMRNVAVSADGQWVMAANYLPHTLALFDADLNLVKTYDAATQDGTSSSRASAVYDATPRNSFVVALKDIPEIWEISYDKNAEPIYDGLVHDYKMKEGISKPGFLNVRRTPLTEPLDDFFFDQSYQHALGATRPRKGDGKPSAQVVNLNARVKVADLPIAGMPHLGSGITFAYKDTTVLASPNLGGGAIDVIDMKNWQTVRTIPTPGAGFFMRSHENTPYAWTDSMMSPTAKDTLTIIDKRTLEPVAQVREPGKTLAHIEFTKDGRYALASVWEMDGAIIVLDARSFKEVKRLPMVKPVGKYNVWNKISRSEGTSH</sequence>
<keyword evidence="8" id="KW-1185">Reference proteome</keyword>
<accession>A0A939GXL0</accession>
<evidence type="ECO:0000256" key="4">
    <source>
        <dbReference type="PROSITE-ProRule" id="PRU00433"/>
    </source>
</evidence>
<dbReference type="Pfam" id="PF13442">
    <property type="entry name" value="Cytochrome_CBB3"/>
    <property type="match status" value="1"/>
</dbReference>
<organism evidence="7 8">
    <name type="scientific">Comamonas denitrificans</name>
    <dbReference type="NCBI Taxonomy" id="117506"/>
    <lineage>
        <taxon>Bacteria</taxon>
        <taxon>Pseudomonadati</taxon>
        <taxon>Pseudomonadota</taxon>
        <taxon>Betaproteobacteria</taxon>
        <taxon>Burkholderiales</taxon>
        <taxon>Comamonadaceae</taxon>
        <taxon>Comamonas</taxon>
    </lineage>
</organism>
<dbReference type="SUPFAM" id="SSF51004">
    <property type="entry name" value="C-terminal (heme d1) domain of cytochrome cd1-nitrite reductase"/>
    <property type="match status" value="1"/>
</dbReference>
<dbReference type="GO" id="GO:0009055">
    <property type="term" value="F:electron transfer activity"/>
    <property type="evidence" value="ECO:0007669"/>
    <property type="project" value="InterPro"/>
</dbReference>
<evidence type="ECO:0000259" key="6">
    <source>
        <dbReference type="PROSITE" id="PS51007"/>
    </source>
</evidence>
<gene>
    <name evidence="7" type="ORF">J1777_04935</name>
</gene>
<evidence type="ECO:0000256" key="5">
    <source>
        <dbReference type="SAM" id="SignalP"/>
    </source>
</evidence>
<reference evidence="7" key="1">
    <citation type="submission" date="2021-03" db="EMBL/GenBank/DDBJ databases">
        <title>Comamonas denitrificans.</title>
        <authorList>
            <person name="Finster K."/>
        </authorList>
    </citation>
    <scope>NUCLEOTIDE SEQUENCE</scope>
    <source>
        <strain evidence="7">MM2021_4</strain>
    </source>
</reference>
<dbReference type="InterPro" id="IPR009056">
    <property type="entry name" value="Cyt_c-like_dom"/>
</dbReference>
<protein>
    <submittedName>
        <fullName evidence="7">C-type cytochrome</fullName>
    </submittedName>
</protein>